<proteinExistence type="predicted"/>
<comment type="caution">
    <text evidence="2">The sequence shown here is derived from an EMBL/GenBank/DDBJ whole genome shotgun (WGS) entry which is preliminary data.</text>
</comment>
<dbReference type="SMART" id="SM00382">
    <property type="entry name" value="AAA"/>
    <property type="match status" value="1"/>
</dbReference>
<dbReference type="PANTHER" id="PTHR42935:SF1">
    <property type="entry name" value="SLR0930 PROTEIN"/>
    <property type="match status" value="1"/>
</dbReference>
<dbReference type="InterPro" id="IPR027417">
    <property type="entry name" value="P-loop_NTPase"/>
</dbReference>
<evidence type="ECO:0000313" key="2">
    <source>
        <dbReference type="EMBL" id="MFC4363048.1"/>
    </source>
</evidence>
<dbReference type="CDD" id="cd00009">
    <property type="entry name" value="AAA"/>
    <property type="match status" value="1"/>
</dbReference>
<accession>A0ABV8V773</accession>
<evidence type="ECO:0000313" key="3">
    <source>
        <dbReference type="Proteomes" id="UP001595840"/>
    </source>
</evidence>
<evidence type="ECO:0000259" key="1">
    <source>
        <dbReference type="SMART" id="SM00382"/>
    </source>
</evidence>
<dbReference type="EMBL" id="JBHSCX010000015">
    <property type="protein sequence ID" value="MFC4363048.1"/>
    <property type="molecule type" value="Genomic_DNA"/>
</dbReference>
<keyword evidence="3" id="KW-1185">Reference proteome</keyword>
<sequence length="254" mass="28705">MSIDWLSTQAAIWRAKRAALRPVSCLDNIVLDDLLGIDRQKAAVVENTQRFVSGKKANNVLLWGARGTGKSSLIKALLNQFVADGLRVIEVDKDDLGDLPEIVDDIRELPQRFIIFCDDLSFESGEGGYKHLKSVLEGSIELPPENVLIYATSNRRHLMPEHNSDNAGTQIFNGELHHGDVVEEKLSLADRFGLWLSFYPINWEEYFAVIDHLFADMAYTAEQQDALHREARQFALDRASHSARVAKQFWLARS</sequence>
<keyword evidence="2" id="KW-0067">ATP-binding</keyword>
<dbReference type="InterPro" id="IPR003593">
    <property type="entry name" value="AAA+_ATPase"/>
</dbReference>
<dbReference type="Gene3D" id="3.40.50.300">
    <property type="entry name" value="P-loop containing nucleotide triphosphate hydrolases"/>
    <property type="match status" value="1"/>
</dbReference>
<dbReference type="InterPro" id="IPR008533">
    <property type="entry name" value="DUF815"/>
</dbReference>
<organism evidence="2 3">
    <name type="scientific">Simiduia curdlanivorans</name>
    <dbReference type="NCBI Taxonomy" id="1492769"/>
    <lineage>
        <taxon>Bacteria</taxon>
        <taxon>Pseudomonadati</taxon>
        <taxon>Pseudomonadota</taxon>
        <taxon>Gammaproteobacteria</taxon>
        <taxon>Cellvibrionales</taxon>
        <taxon>Cellvibrionaceae</taxon>
        <taxon>Simiduia</taxon>
    </lineage>
</organism>
<reference evidence="3" key="1">
    <citation type="journal article" date="2019" name="Int. J. Syst. Evol. Microbiol.">
        <title>The Global Catalogue of Microorganisms (GCM) 10K type strain sequencing project: providing services to taxonomists for standard genome sequencing and annotation.</title>
        <authorList>
            <consortium name="The Broad Institute Genomics Platform"/>
            <consortium name="The Broad Institute Genome Sequencing Center for Infectious Disease"/>
            <person name="Wu L."/>
            <person name="Ma J."/>
        </authorList>
    </citation>
    <scope>NUCLEOTIDE SEQUENCE [LARGE SCALE GENOMIC DNA]</scope>
    <source>
        <strain evidence="3">CECT 8570</strain>
    </source>
</reference>
<dbReference type="GO" id="GO:0005524">
    <property type="term" value="F:ATP binding"/>
    <property type="evidence" value="ECO:0007669"/>
    <property type="project" value="UniProtKB-KW"/>
</dbReference>
<keyword evidence="2" id="KW-0547">Nucleotide-binding</keyword>
<dbReference type="RefSeq" id="WP_290265218.1">
    <property type="nucleotide sequence ID" value="NZ_JAUFQG010000006.1"/>
</dbReference>
<name>A0ABV8V773_9GAMM</name>
<dbReference type="Proteomes" id="UP001595840">
    <property type="component" value="Unassembled WGS sequence"/>
</dbReference>
<dbReference type="PANTHER" id="PTHR42935">
    <property type="entry name" value="SLR0930 PROTEIN"/>
    <property type="match status" value="1"/>
</dbReference>
<dbReference type="Pfam" id="PF05673">
    <property type="entry name" value="DUF815"/>
    <property type="match status" value="1"/>
</dbReference>
<feature type="domain" description="AAA+ ATPase" evidence="1">
    <location>
        <begin position="56"/>
        <end position="177"/>
    </location>
</feature>
<protein>
    <submittedName>
        <fullName evidence="2">ATP-binding protein</fullName>
    </submittedName>
</protein>
<gene>
    <name evidence="2" type="ORF">ACFOX3_12095</name>
</gene>
<dbReference type="SUPFAM" id="SSF52540">
    <property type="entry name" value="P-loop containing nucleoside triphosphate hydrolases"/>
    <property type="match status" value="1"/>
</dbReference>